<dbReference type="EMBL" id="VCAZ01000204">
    <property type="protein sequence ID" value="TTG77890.1"/>
    <property type="molecule type" value="Genomic_DNA"/>
</dbReference>
<feature type="compositionally biased region" description="Basic and acidic residues" evidence="1">
    <location>
        <begin position="45"/>
        <end position="58"/>
    </location>
</feature>
<evidence type="ECO:0000313" key="2">
    <source>
        <dbReference type="EMBL" id="TTG77890.1"/>
    </source>
</evidence>
<sequence>MKDEKQMDEVLHPVPLSCFLPARCSVLRAKLVLITLRERKVSCFGSVDREASGRHDDAEAPAESVCYRPRGRSPGELEHYSNRRFGTLSPKELEPQPPSNPSYAQSPATLQPQTPSNPSRARTPAAKALPGA</sequence>
<accession>A0A556VB41</accession>
<protein>
    <submittedName>
        <fullName evidence="2">Uncharacterized protein</fullName>
    </submittedName>
</protein>
<comment type="caution">
    <text evidence="2">The sequence shown here is derived from an EMBL/GenBank/DDBJ whole genome shotgun (WGS) entry which is preliminary data.</text>
</comment>
<feature type="region of interest" description="Disordered" evidence="1">
    <location>
        <begin position="45"/>
        <end position="132"/>
    </location>
</feature>
<reference evidence="2 3" key="1">
    <citation type="journal article" date="2019" name="Genome Biol. Evol.">
        <title>Whole-Genome Sequencing of the Giant Devil Catfish, Bagarius yarrelli.</title>
        <authorList>
            <person name="Jiang W."/>
            <person name="Lv Y."/>
            <person name="Cheng L."/>
            <person name="Yang K."/>
            <person name="Chao B."/>
            <person name="Wang X."/>
            <person name="Li Y."/>
            <person name="Pan X."/>
            <person name="You X."/>
            <person name="Zhang Y."/>
            <person name="Yang J."/>
            <person name="Li J."/>
            <person name="Zhang X."/>
            <person name="Liu S."/>
            <person name="Sun C."/>
            <person name="Yang J."/>
            <person name="Shi Q."/>
        </authorList>
    </citation>
    <scope>NUCLEOTIDE SEQUENCE [LARGE SCALE GENOMIC DNA]</scope>
    <source>
        <strain evidence="2">JWS20170419001</strain>
        <tissue evidence="2">Muscle</tissue>
    </source>
</reference>
<evidence type="ECO:0000313" key="3">
    <source>
        <dbReference type="Proteomes" id="UP000319801"/>
    </source>
</evidence>
<organism evidence="2 3">
    <name type="scientific">Bagarius yarrelli</name>
    <name type="common">Goonch</name>
    <name type="synonym">Bagrus yarrelli</name>
    <dbReference type="NCBI Taxonomy" id="175774"/>
    <lineage>
        <taxon>Eukaryota</taxon>
        <taxon>Metazoa</taxon>
        <taxon>Chordata</taxon>
        <taxon>Craniata</taxon>
        <taxon>Vertebrata</taxon>
        <taxon>Euteleostomi</taxon>
        <taxon>Actinopterygii</taxon>
        <taxon>Neopterygii</taxon>
        <taxon>Teleostei</taxon>
        <taxon>Ostariophysi</taxon>
        <taxon>Siluriformes</taxon>
        <taxon>Sisoridae</taxon>
        <taxon>Sisorinae</taxon>
        <taxon>Bagarius</taxon>
    </lineage>
</organism>
<keyword evidence="3" id="KW-1185">Reference proteome</keyword>
<dbReference type="Proteomes" id="UP000319801">
    <property type="component" value="Unassembled WGS sequence"/>
</dbReference>
<name>A0A556VB41_BAGYA</name>
<proteinExistence type="predicted"/>
<dbReference type="AlphaFoldDB" id="A0A556VB41"/>
<gene>
    <name evidence="2" type="ORF">Baya_15206</name>
</gene>
<evidence type="ECO:0000256" key="1">
    <source>
        <dbReference type="SAM" id="MobiDB-lite"/>
    </source>
</evidence>
<feature type="compositionally biased region" description="Polar residues" evidence="1">
    <location>
        <begin position="101"/>
        <end position="120"/>
    </location>
</feature>